<dbReference type="PROSITE" id="PS50144">
    <property type="entry name" value="MATH"/>
    <property type="match status" value="1"/>
</dbReference>
<dbReference type="SUPFAM" id="SSF49599">
    <property type="entry name" value="TRAF domain-like"/>
    <property type="match status" value="1"/>
</dbReference>
<protein>
    <submittedName>
        <fullName evidence="1">Uncharacterized protein</fullName>
    </submittedName>
</protein>
<reference evidence="1" key="1">
    <citation type="submission" date="2015-06" db="UniProtKB">
        <authorList>
            <consortium name="EnsemblPlants"/>
        </authorList>
    </citation>
    <scope>IDENTIFICATION</scope>
</reference>
<dbReference type="Pfam" id="PF22486">
    <property type="entry name" value="MATH_2"/>
    <property type="match status" value="1"/>
</dbReference>
<dbReference type="PANTHER" id="PTHR26379:SF474">
    <property type="entry name" value="OS08G0228200 PROTEIN"/>
    <property type="match status" value="1"/>
</dbReference>
<name>M8BJA0_AEGTA</name>
<dbReference type="InterPro" id="IPR002083">
    <property type="entry name" value="MATH/TRAF_dom"/>
</dbReference>
<organism evidence="1">
    <name type="scientific">Aegilops tauschii</name>
    <name type="common">Tausch's goatgrass</name>
    <name type="synonym">Aegilops squarrosa</name>
    <dbReference type="NCBI Taxonomy" id="37682"/>
    <lineage>
        <taxon>Eukaryota</taxon>
        <taxon>Viridiplantae</taxon>
        <taxon>Streptophyta</taxon>
        <taxon>Embryophyta</taxon>
        <taxon>Tracheophyta</taxon>
        <taxon>Spermatophyta</taxon>
        <taxon>Magnoliopsida</taxon>
        <taxon>Liliopsida</taxon>
        <taxon>Poales</taxon>
        <taxon>Poaceae</taxon>
        <taxon>BOP clade</taxon>
        <taxon>Pooideae</taxon>
        <taxon>Triticodae</taxon>
        <taxon>Triticeae</taxon>
        <taxon>Triticinae</taxon>
        <taxon>Aegilops</taxon>
    </lineage>
</organism>
<dbReference type="CDD" id="cd00121">
    <property type="entry name" value="MATH"/>
    <property type="match status" value="1"/>
</dbReference>
<proteinExistence type="predicted"/>
<dbReference type="AlphaFoldDB" id="M8BJA0"/>
<evidence type="ECO:0000313" key="1">
    <source>
        <dbReference type="EnsemblPlants" id="EMT06828"/>
    </source>
</evidence>
<dbReference type="EnsemblPlants" id="EMT06828">
    <property type="protein sequence ID" value="EMT06828"/>
    <property type="gene ID" value="F775_02896"/>
</dbReference>
<dbReference type="Gene3D" id="2.60.210.10">
    <property type="entry name" value="Apoptosis, Tumor Necrosis Factor Receptor Associated Protein 2, Chain A"/>
    <property type="match status" value="1"/>
</dbReference>
<accession>M8BJA0</accession>
<dbReference type="InterPro" id="IPR008974">
    <property type="entry name" value="TRAF-like"/>
</dbReference>
<dbReference type="InterPro" id="IPR045005">
    <property type="entry name" value="BPM1-6"/>
</dbReference>
<sequence>MATTTASRSSLGTARATHVFEISGYSQHKGLGRGKSVRSATFTVDEYEWCVIFYPDGDLDEDKDYVSVFLELLTLNAQDDRLVIKCDVTVLRGPQLEETAPDFGFQVPPSDLFDNLGKLLESGEEADVLPPSENICHQNG</sequence>
<dbReference type="GO" id="GO:0016567">
    <property type="term" value="P:protein ubiquitination"/>
    <property type="evidence" value="ECO:0007669"/>
    <property type="project" value="InterPro"/>
</dbReference>
<dbReference type="PANTHER" id="PTHR26379">
    <property type="entry name" value="BTB/POZ AND MATH DOMAIN-CONTAINING PROTEIN 1"/>
    <property type="match status" value="1"/>
</dbReference>